<evidence type="ECO:0000259" key="15">
    <source>
        <dbReference type="PROSITE" id="PS51379"/>
    </source>
</evidence>
<comment type="subunit">
    <text evidence="2">Heterodimer of the IorA and IorB subunits.</text>
</comment>
<evidence type="ECO:0000256" key="13">
    <source>
        <dbReference type="ARBA" id="ARBA00048332"/>
    </source>
</evidence>
<dbReference type="Pfam" id="PF00037">
    <property type="entry name" value="Fer4"/>
    <property type="match status" value="1"/>
</dbReference>
<evidence type="ECO:0000256" key="9">
    <source>
        <dbReference type="ARBA" id="ARBA00023002"/>
    </source>
</evidence>
<comment type="function">
    <text evidence="1 14">Catalyzes the ferredoxin-dependent oxidative decarboxylation of arylpyruvates.</text>
</comment>
<keyword evidence="5 14" id="KW-0813">Transport</keyword>
<feature type="domain" description="4Fe-4S ferredoxin-type" evidence="15">
    <location>
        <begin position="562"/>
        <end position="589"/>
    </location>
</feature>
<dbReference type="Pfam" id="PF02775">
    <property type="entry name" value="TPP_enzyme_C"/>
    <property type="match status" value="1"/>
</dbReference>
<dbReference type="Gene3D" id="3.30.70.20">
    <property type="match status" value="1"/>
</dbReference>
<evidence type="ECO:0000256" key="12">
    <source>
        <dbReference type="ARBA" id="ARBA00030514"/>
    </source>
</evidence>
<evidence type="ECO:0000256" key="3">
    <source>
        <dbReference type="ARBA" id="ARBA00012812"/>
    </source>
</evidence>
<dbReference type="PANTHER" id="PTHR43710">
    <property type="entry name" value="2-HYDROXYACYL-COA LYASE"/>
    <property type="match status" value="1"/>
</dbReference>
<evidence type="ECO:0000256" key="2">
    <source>
        <dbReference type="ARBA" id="ARBA00011238"/>
    </source>
</evidence>
<keyword evidence="7 14" id="KW-0479">Metal-binding</keyword>
<evidence type="ECO:0000256" key="14">
    <source>
        <dbReference type="PIRNR" id="PIRNR006439"/>
    </source>
</evidence>
<name>A0ABR9QRN0_9ACTN</name>
<keyword evidence="17" id="KW-1185">Reference proteome</keyword>
<dbReference type="InterPro" id="IPR017896">
    <property type="entry name" value="4Fe4S_Fe-S-bd"/>
</dbReference>
<comment type="catalytic activity">
    <reaction evidence="13 14">
        <text>indole-3-pyruvate + 2 oxidized [2Fe-2S]-[ferredoxin] + CoA = (indol-3-yl)acetyl-CoA + 2 reduced [2Fe-2S]-[ferredoxin] + CO2 + H(+)</text>
        <dbReference type="Rhea" id="RHEA:12645"/>
        <dbReference type="Rhea" id="RHEA-COMP:10000"/>
        <dbReference type="Rhea" id="RHEA-COMP:10001"/>
        <dbReference type="ChEBI" id="CHEBI:15378"/>
        <dbReference type="ChEBI" id="CHEBI:16526"/>
        <dbReference type="ChEBI" id="CHEBI:17640"/>
        <dbReference type="ChEBI" id="CHEBI:33737"/>
        <dbReference type="ChEBI" id="CHEBI:33738"/>
        <dbReference type="ChEBI" id="CHEBI:57271"/>
        <dbReference type="ChEBI" id="CHEBI:57287"/>
        <dbReference type="EC" id="1.2.7.8"/>
    </reaction>
</comment>
<dbReference type="InterPro" id="IPR017900">
    <property type="entry name" value="4Fe4S_Fe_S_CS"/>
</dbReference>
<evidence type="ECO:0000256" key="7">
    <source>
        <dbReference type="ARBA" id="ARBA00022723"/>
    </source>
</evidence>
<dbReference type="Gene3D" id="3.40.50.970">
    <property type="match status" value="2"/>
</dbReference>
<dbReference type="Proteomes" id="UP001194273">
    <property type="component" value="Unassembled WGS sequence"/>
</dbReference>
<protein>
    <recommendedName>
        <fullName evidence="4 14">Indolepyruvate oxidoreductase subunit IorA</fullName>
        <shortName evidence="14">IOR</shortName>
        <ecNumber evidence="3 14">1.2.7.8</ecNumber>
    </recommendedName>
    <alternativeName>
        <fullName evidence="12 14">Indolepyruvate ferredoxin oxidoreductase subunit alpha</fullName>
    </alternativeName>
</protein>
<comment type="cofactor">
    <cofactor evidence="14">
        <name>[4Fe-4S] cluster</name>
        <dbReference type="ChEBI" id="CHEBI:49883"/>
    </cofactor>
    <text evidence="14">Binds 2 [4Fe-4S] clusters. In this family the first cluster has a non-standard and varying [4Fe-4S] binding motif CX(2)CX(2)CX(4-5)CP.</text>
</comment>
<evidence type="ECO:0000256" key="10">
    <source>
        <dbReference type="ARBA" id="ARBA00023004"/>
    </source>
</evidence>
<dbReference type="SUPFAM" id="SSF52922">
    <property type="entry name" value="TK C-terminal domain-like"/>
    <property type="match status" value="1"/>
</dbReference>
<dbReference type="InterPro" id="IPR029061">
    <property type="entry name" value="THDP-binding"/>
</dbReference>
<dbReference type="InterPro" id="IPR011766">
    <property type="entry name" value="TPP_enzyme_TPP-bd"/>
</dbReference>
<dbReference type="Pfam" id="PF01855">
    <property type="entry name" value="POR_N"/>
    <property type="match status" value="1"/>
</dbReference>
<keyword evidence="9 14" id="KW-0560">Oxidoreductase</keyword>
<dbReference type="PIRSF" id="PIRSF006439">
    <property type="entry name" value="Indolepyruvate_ferr_oxidored"/>
    <property type="match status" value="1"/>
</dbReference>
<keyword evidence="11 14" id="KW-0411">Iron-sulfur</keyword>
<dbReference type="CDD" id="cd07034">
    <property type="entry name" value="TPP_PYR_PFOR_IOR-alpha_like"/>
    <property type="match status" value="1"/>
</dbReference>
<dbReference type="RefSeq" id="WP_193529154.1">
    <property type="nucleotide sequence ID" value="NZ_JADCJZ010000001.1"/>
</dbReference>
<proteinExistence type="predicted"/>
<dbReference type="EMBL" id="JADCJZ010000001">
    <property type="protein sequence ID" value="MBE5023737.1"/>
    <property type="molecule type" value="Genomic_DNA"/>
</dbReference>
<dbReference type="PROSITE" id="PS00198">
    <property type="entry name" value="4FE4S_FER_1"/>
    <property type="match status" value="1"/>
</dbReference>
<dbReference type="SUPFAM" id="SSF52518">
    <property type="entry name" value="Thiamin diphosphate-binding fold (THDP-binding)"/>
    <property type="match status" value="2"/>
</dbReference>
<organism evidence="16 17">
    <name type="scientific">Thermophilibacter gallinarum</name>
    <dbReference type="NCBI Taxonomy" id="2779357"/>
    <lineage>
        <taxon>Bacteria</taxon>
        <taxon>Bacillati</taxon>
        <taxon>Actinomycetota</taxon>
        <taxon>Coriobacteriia</taxon>
        <taxon>Coriobacteriales</taxon>
        <taxon>Atopobiaceae</taxon>
        <taxon>Thermophilibacter</taxon>
    </lineage>
</organism>
<dbReference type="EC" id="1.2.7.8" evidence="3 14"/>
<keyword evidence="10 14" id="KW-0408">Iron</keyword>
<evidence type="ECO:0000256" key="8">
    <source>
        <dbReference type="ARBA" id="ARBA00022982"/>
    </source>
</evidence>
<dbReference type="PROSITE" id="PS51379">
    <property type="entry name" value="4FE4S_FER_2"/>
    <property type="match status" value="1"/>
</dbReference>
<evidence type="ECO:0000256" key="1">
    <source>
        <dbReference type="ARBA" id="ARBA00002995"/>
    </source>
</evidence>
<accession>A0ABR9QRN0</accession>
<dbReference type="InterPro" id="IPR002880">
    <property type="entry name" value="Pyrv_Fd/Flavodoxin_OxRdtase_N"/>
</dbReference>
<evidence type="ECO:0000313" key="17">
    <source>
        <dbReference type="Proteomes" id="UP001194273"/>
    </source>
</evidence>
<dbReference type="PANTHER" id="PTHR43710:SF5">
    <property type="entry name" value="INDOLEPYRUVATE FERREDOXIN OXIDOREDUCTASE ALPHA SUBUNIT"/>
    <property type="match status" value="1"/>
</dbReference>
<dbReference type="InterPro" id="IPR045025">
    <property type="entry name" value="HACL1-like"/>
</dbReference>
<reference evidence="16 17" key="1">
    <citation type="submission" date="2020-10" db="EMBL/GenBank/DDBJ databases">
        <title>ChiBAC.</title>
        <authorList>
            <person name="Zenner C."/>
            <person name="Hitch T.C.A."/>
            <person name="Clavel T."/>
        </authorList>
    </citation>
    <scope>NUCLEOTIDE SEQUENCE [LARGE SCALE GENOMIC DNA]</scope>
    <source>
        <strain evidence="16 17">DSM 107455</strain>
    </source>
</reference>
<evidence type="ECO:0000256" key="6">
    <source>
        <dbReference type="ARBA" id="ARBA00022485"/>
    </source>
</evidence>
<evidence type="ECO:0000256" key="11">
    <source>
        <dbReference type="ARBA" id="ARBA00023014"/>
    </source>
</evidence>
<evidence type="ECO:0000256" key="4">
    <source>
        <dbReference type="ARBA" id="ARBA00017710"/>
    </source>
</evidence>
<comment type="caution">
    <text evidence="16">The sequence shown here is derived from an EMBL/GenBank/DDBJ whole genome shotgun (WGS) entry which is preliminary data.</text>
</comment>
<dbReference type="InterPro" id="IPR009014">
    <property type="entry name" value="Transketo_C/PFOR_II"/>
</dbReference>
<dbReference type="InterPro" id="IPR017721">
    <property type="entry name" value="IorA"/>
</dbReference>
<keyword evidence="8 14" id="KW-0249">Electron transport</keyword>
<sequence>MDKHLMSGNEAIAQGAWEAGVAVGVGYPGTPSTETLEALVRKDDVYCEWSPNEKVAFEVGLGAAIAGVRSLVTMKHVGVNVAADPFMAAAATGVNAGLVLLAADDPSCYSSQNEQDSRFYAAFGRIPCLDVADSQDCYEMARAAFELSERFDTPVMLHETMRIAHTRTLVSASGAREAVAPRDYADDIPKYVMMPANAVKRRVVVDERQAELEAYAEACPFNKTEMRSEKIGVICAGAVYQHVREALPEASTFKLGLAWPLPARALADFAASVDACYVIEEASDYFSSRVRALGITLAEPPVAPLPVAGELKPQVIRASFGVEQPAHLDAATDLPPRPPAFCPGCPHRLVFCELRRLKAIVTGDIGCYTLGAVAPYGACHTVIDMGASLSMAHGMELAGAPERTGRPVVGVIGDSTFAHSGITSMLGTIYNGGTGTLCILDNRTTAMTGTQGNPVNGVTLTDSSHKIGPLDNPSGKALDLLALCRAMGVEDVVEVDAQDLQAVRAALKAAVANTEQLSVIVFKAPCRLIDRSRGKQPTIRDCRACGQCIKIGCPALGRAKDGTAAIDPTQCVGCDQCVQSCPFGCITKE</sequence>
<evidence type="ECO:0000313" key="16">
    <source>
        <dbReference type="EMBL" id="MBE5023737.1"/>
    </source>
</evidence>
<keyword evidence="6 14" id="KW-0004">4Fe-4S</keyword>
<dbReference type="SUPFAM" id="SSF54862">
    <property type="entry name" value="4Fe-4S ferredoxins"/>
    <property type="match status" value="1"/>
</dbReference>
<gene>
    <name evidence="16" type="ORF">INF26_02565</name>
</gene>
<dbReference type="CDD" id="cd02008">
    <property type="entry name" value="TPP_IOR_alpha"/>
    <property type="match status" value="1"/>
</dbReference>
<evidence type="ECO:0000256" key="5">
    <source>
        <dbReference type="ARBA" id="ARBA00022448"/>
    </source>
</evidence>